<sequence length="598" mass="69590">MDLNNPGELNKMFKKFKFNRVNKILILNNNKQNIILLKKFLKKDYQIEIFNDKEQLFSEAGDLIIIDEYYYQKFKDKLRELKERKNPIFLPVILLSNSIRNEFYFESSADIFDDIFVLPIKKQIMKYRIDNLLKIRHLSLKSEYRYYELAEKSPIGIFILNQGKIIYANPAFLKILKIEYEQLTGKNLISFIHKEDKTRIKKMFRENKNREIKNEEVRVMDNHNQIKWLSLNCSQVNFNNKFSVLITAQNITDKKQNQNKIKFLNYHDKLTGLYNRNYLEEEIKRLNTIRQLPISVIMGDVNGLKLVNDAFGHQKGNQLLKSIAGVFKSACRSEDIIARWGGDEFVILLPRTSIGDARKVSNRIRKLCAEADKNPIKLSIALGVAQIIDEDQSYEEVFKKAEDRMYRNKIAGSESTSNSIILSLENTLLEKSHETKDHAERMNKLVIRFAEELDLSTSQIDNLKLLSRLHDIGKVSIPEKILKKPDKLTEQEFKTIKNHPESGYRIVKSIPELASVAEGVLSHHERWDGKGYPQGLAGEAIPYTARIIAIIDSFDVMTNQRSYKSAVSQKEALFEIERCSGSQFDPYLAEKFIEMIQK</sequence>
<dbReference type="NCBIfam" id="TIGR00229">
    <property type="entry name" value="sensory_box"/>
    <property type="match status" value="1"/>
</dbReference>
<dbReference type="InterPro" id="IPR052020">
    <property type="entry name" value="Cyclic_di-GMP/3'3'-cGAMP_PDE"/>
</dbReference>
<dbReference type="InterPro" id="IPR037522">
    <property type="entry name" value="HD_GYP_dom"/>
</dbReference>
<feature type="domain" description="GGDEF" evidence="2">
    <location>
        <begin position="292"/>
        <end position="421"/>
    </location>
</feature>
<dbReference type="PROSITE" id="PS50112">
    <property type="entry name" value="PAS"/>
    <property type="match status" value="1"/>
</dbReference>
<feature type="domain" description="HD-GYP" evidence="3">
    <location>
        <begin position="413"/>
        <end position="598"/>
    </location>
</feature>
<dbReference type="Gene3D" id="3.30.450.20">
    <property type="entry name" value="PAS domain"/>
    <property type="match status" value="1"/>
</dbReference>
<dbReference type="PROSITE" id="PS50887">
    <property type="entry name" value="GGDEF"/>
    <property type="match status" value="1"/>
</dbReference>
<dbReference type="InterPro" id="IPR035965">
    <property type="entry name" value="PAS-like_dom_sf"/>
</dbReference>
<reference evidence="5" key="1">
    <citation type="submission" date="2017-01" db="EMBL/GenBank/DDBJ databases">
        <authorList>
            <person name="Varghese N."/>
            <person name="Submissions S."/>
        </authorList>
    </citation>
    <scope>NUCLEOTIDE SEQUENCE [LARGE SCALE GENOMIC DNA]</scope>
    <source>
        <strain evidence="5">ATCC 700103</strain>
    </source>
</reference>
<dbReference type="Pfam" id="PF13426">
    <property type="entry name" value="PAS_9"/>
    <property type="match status" value="1"/>
</dbReference>
<dbReference type="InterPro" id="IPR043128">
    <property type="entry name" value="Rev_trsase/Diguanyl_cyclase"/>
</dbReference>
<dbReference type="SUPFAM" id="SSF109604">
    <property type="entry name" value="HD-domain/PDEase-like"/>
    <property type="match status" value="1"/>
</dbReference>
<dbReference type="SUPFAM" id="SSF55785">
    <property type="entry name" value="PYP-like sensor domain (PAS domain)"/>
    <property type="match status" value="1"/>
</dbReference>
<dbReference type="EMBL" id="FTNC01000004">
    <property type="protein sequence ID" value="SIQ41262.1"/>
    <property type="molecule type" value="Genomic_DNA"/>
</dbReference>
<accession>A0A1N6SJW8</accession>
<proteinExistence type="predicted"/>
<evidence type="ECO:0000313" key="4">
    <source>
        <dbReference type="EMBL" id="SIQ41262.1"/>
    </source>
</evidence>
<dbReference type="CDD" id="cd01949">
    <property type="entry name" value="GGDEF"/>
    <property type="match status" value="1"/>
</dbReference>
<dbReference type="Pfam" id="PF00990">
    <property type="entry name" value="GGDEF"/>
    <property type="match status" value="1"/>
</dbReference>
<dbReference type="CDD" id="cd00130">
    <property type="entry name" value="PAS"/>
    <property type="match status" value="1"/>
</dbReference>
<evidence type="ECO:0000259" key="2">
    <source>
        <dbReference type="PROSITE" id="PS50887"/>
    </source>
</evidence>
<protein>
    <submittedName>
        <fullName evidence="4">PAS domain S-box-containing protein/diguanylate cyclase (GGDEF) domain-containing protein</fullName>
    </submittedName>
</protein>
<dbReference type="OrthoDB" id="9804747at2"/>
<evidence type="ECO:0000259" key="3">
    <source>
        <dbReference type="PROSITE" id="PS51832"/>
    </source>
</evidence>
<dbReference type="SUPFAM" id="SSF55073">
    <property type="entry name" value="Nucleotide cyclase"/>
    <property type="match status" value="1"/>
</dbReference>
<dbReference type="Proteomes" id="UP000185669">
    <property type="component" value="Unassembled WGS sequence"/>
</dbReference>
<keyword evidence="5" id="KW-1185">Reference proteome</keyword>
<gene>
    <name evidence="4" type="ORF">SAMN05421834_10461</name>
</gene>
<dbReference type="InterPro" id="IPR029787">
    <property type="entry name" value="Nucleotide_cyclase"/>
</dbReference>
<dbReference type="SMART" id="SM00091">
    <property type="entry name" value="PAS"/>
    <property type="match status" value="1"/>
</dbReference>
<dbReference type="AlphaFoldDB" id="A0A1N6SJW8"/>
<dbReference type="Gene3D" id="3.30.70.270">
    <property type="match status" value="1"/>
</dbReference>
<dbReference type="Pfam" id="PF13487">
    <property type="entry name" value="HD_5"/>
    <property type="match status" value="1"/>
</dbReference>
<dbReference type="CDD" id="cd00077">
    <property type="entry name" value="HDc"/>
    <property type="match status" value="1"/>
</dbReference>
<dbReference type="PANTHER" id="PTHR45228">
    <property type="entry name" value="CYCLIC DI-GMP PHOSPHODIESTERASE TM_0186-RELATED"/>
    <property type="match status" value="1"/>
</dbReference>
<dbReference type="Gene3D" id="1.10.3210.10">
    <property type="entry name" value="Hypothetical protein af1432"/>
    <property type="match status" value="1"/>
</dbReference>
<dbReference type="InterPro" id="IPR000160">
    <property type="entry name" value="GGDEF_dom"/>
</dbReference>
<dbReference type="PANTHER" id="PTHR45228:SF1">
    <property type="entry name" value="CYCLIC DI-GMP PHOSPHODIESTERASE TM_0186"/>
    <property type="match status" value="1"/>
</dbReference>
<dbReference type="InterPro" id="IPR000014">
    <property type="entry name" value="PAS"/>
</dbReference>
<dbReference type="PROSITE" id="PS51832">
    <property type="entry name" value="HD_GYP"/>
    <property type="match status" value="1"/>
</dbReference>
<dbReference type="NCBIfam" id="TIGR00254">
    <property type="entry name" value="GGDEF"/>
    <property type="match status" value="1"/>
</dbReference>
<dbReference type="RefSeq" id="WP_084566083.1">
    <property type="nucleotide sequence ID" value="NZ_FTNC01000004.1"/>
</dbReference>
<evidence type="ECO:0000313" key="5">
    <source>
        <dbReference type="Proteomes" id="UP000185669"/>
    </source>
</evidence>
<dbReference type="SMART" id="SM00267">
    <property type="entry name" value="GGDEF"/>
    <property type="match status" value="1"/>
</dbReference>
<feature type="domain" description="PAS" evidence="1">
    <location>
        <begin position="162"/>
        <end position="211"/>
    </location>
</feature>
<organism evidence="4 5">
    <name type="scientific">Halanaerobium kushneri</name>
    <dbReference type="NCBI Taxonomy" id="56779"/>
    <lineage>
        <taxon>Bacteria</taxon>
        <taxon>Bacillati</taxon>
        <taxon>Bacillota</taxon>
        <taxon>Clostridia</taxon>
        <taxon>Halanaerobiales</taxon>
        <taxon>Halanaerobiaceae</taxon>
        <taxon>Halanaerobium</taxon>
    </lineage>
</organism>
<dbReference type="InterPro" id="IPR003607">
    <property type="entry name" value="HD/PDEase_dom"/>
</dbReference>
<dbReference type="STRING" id="56779.SAMN05421834_10461"/>
<evidence type="ECO:0000259" key="1">
    <source>
        <dbReference type="PROSITE" id="PS50112"/>
    </source>
</evidence>
<name>A0A1N6SJW8_9FIRM</name>